<dbReference type="OMA" id="PMMEEIN"/>
<evidence type="ECO:0000313" key="7">
    <source>
        <dbReference type="EMBL" id="CAD8211739.1"/>
    </source>
</evidence>
<evidence type="ECO:0000256" key="1">
    <source>
        <dbReference type="ARBA" id="ARBA00022723"/>
    </source>
</evidence>
<keyword evidence="2 4" id="KW-0863">Zinc-finger</keyword>
<accession>A0A8S1YD99</accession>
<dbReference type="InterPro" id="IPR017907">
    <property type="entry name" value="Znf_RING_CS"/>
</dbReference>
<gene>
    <name evidence="7" type="ORF">POCTA_138.1.T1550078</name>
</gene>
<dbReference type="Pfam" id="PF13923">
    <property type="entry name" value="zf-C3HC4_2"/>
    <property type="match status" value="1"/>
</dbReference>
<dbReference type="GO" id="GO:0000209">
    <property type="term" value="P:protein polyubiquitination"/>
    <property type="evidence" value="ECO:0007669"/>
    <property type="project" value="TreeGrafter"/>
</dbReference>
<protein>
    <recommendedName>
        <fullName evidence="6">RING-type domain-containing protein</fullName>
    </recommendedName>
</protein>
<proteinExistence type="predicted"/>
<evidence type="ECO:0000256" key="2">
    <source>
        <dbReference type="ARBA" id="ARBA00022771"/>
    </source>
</evidence>
<keyword evidence="8" id="KW-1185">Reference proteome</keyword>
<dbReference type="PANTHER" id="PTHR46016:SF1">
    <property type="entry name" value="RING-TYPE DOMAIN-CONTAINING PROTEIN"/>
    <property type="match status" value="1"/>
</dbReference>
<sequence>MIRERQFEVIKTQQVNQHLLCSICREVFYNPIRATCGHTFCGTCLVRWIQMKKSCPLCRHKLERNYQFDKDILATKIVGDIEVKCLRCQSWEGTLAQFKQHKKSQCTYISTNNEIHQDAIEIGDDEEEFTFAGLAEENEPRQQIIENIGQQILAQLDQSQNPESQQPLQQNQDLIANQQDSPQETNVNKNLTSDQVEIPNNNEEFNIELSQKNPDNIDTNKSQNDENQIHNTFVQHDTNNQNNSIQEGEQKISEVSEVNNQQQEQLQIPDSNSKENEIASQTNNQPNNINNDVIAQQENTELAVVDNVQNQIQNESKEDQSNQNNEINQSLVEQFKINDPDIEIINPTVKYLNNKELKQIKANTKFKINILKNNNNVKIAEPMMEEINDNLFFQFVDQMKKEMVKKLSDIQYYNTLLG</sequence>
<dbReference type="Proteomes" id="UP000683925">
    <property type="component" value="Unassembled WGS sequence"/>
</dbReference>
<organism evidence="7 8">
    <name type="scientific">Paramecium octaurelia</name>
    <dbReference type="NCBI Taxonomy" id="43137"/>
    <lineage>
        <taxon>Eukaryota</taxon>
        <taxon>Sar</taxon>
        <taxon>Alveolata</taxon>
        <taxon>Ciliophora</taxon>
        <taxon>Intramacronucleata</taxon>
        <taxon>Oligohymenophorea</taxon>
        <taxon>Peniculida</taxon>
        <taxon>Parameciidae</taxon>
        <taxon>Paramecium</taxon>
    </lineage>
</organism>
<dbReference type="PROSITE" id="PS50089">
    <property type="entry name" value="ZF_RING_2"/>
    <property type="match status" value="1"/>
</dbReference>
<keyword evidence="1" id="KW-0479">Metal-binding</keyword>
<dbReference type="InterPro" id="IPR001841">
    <property type="entry name" value="Znf_RING"/>
</dbReference>
<dbReference type="OrthoDB" id="8062037at2759"/>
<evidence type="ECO:0000256" key="4">
    <source>
        <dbReference type="PROSITE-ProRule" id="PRU00175"/>
    </source>
</evidence>
<dbReference type="SMART" id="SM00184">
    <property type="entry name" value="RING"/>
    <property type="match status" value="1"/>
</dbReference>
<dbReference type="AlphaFoldDB" id="A0A8S1YD99"/>
<feature type="region of interest" description="Disordered" evidence="5">
    <location>
        <begin position="257"/>
        <end position="290"/>
    </location>
</feature>
<evidence type="ECO:0000256" key="3">
    <source>
        <dbReference type="ARBA" id="ARBA00022833"/>
    </source>
</evidence>
<dbReference type="PROSITE" id="PS00518">
    <property type="entry name" value="ZF_RING_1"/>
    <property type="match status" value="1"/>
</dbReference>
<dbReference type="GO" id="GO:0008270">
    <property type="term" value="F:zinc ion binding"/>
    <property type="evidence" value="ECO:0007669"/>
    <property type="project" value="UniProtKB-KW"/>
</dbReference>
<dbReference type="GO" id="GO:0006511">
    <property type="term" value="P:ubiquitin-dependent protein catabolic process"/>
    <property type="evidence" value="ECO:0007669"/>
    <property type="project" value="TreeGrafter"/>
</dbReference>
<reference evidence="7" key="1">
    <citation type="submission" date="2021-01" db="EMBL/GenBank/DDBJ databases">
        <authorList>
            <consortium name="Genoscope - CEA"/>
            <person name="William W."/>
        </authorList>
    </citation>
    <scope>NUCLEOTIDE SEQUENCE</scope>
</reference>
<dbReference type="GO" id="GO:0061630">
    <property type="term" value="F:ubiquitin protein ligase activity"/>
    <property type="evidence" value="ECO:0007669"/>
    <property type="project" value="TreeGrafter"/>
</dbReference>
<feature type="domain" description="RING-type" evidence="6">
    <location>
        <begin position="21"/>
        <end position="59"/>
    </location>
</feature>
<comment type="caution">
    <text evidence="7">The sequence shown here is derived from an EMBL/GenBank/DDBJ whole genome shotgun (WGS) entry which is preliminary data.</text>
</comment>
<evidence type="ECO:0000313" key="8">
    <source>
        <dbReference type="Proteomes" id="UP000683925"/>
    </source>
</evidence>
<dbReference type="PANTHER" id="PTHR46016">
    <property type="entry name" value="ZINC FINGER, RING/FYVE/PHD-TYPE"/>
    <property type="match status" value="1"/>
</dbReference>
<dbReference type="EMBL" id="CAJJDP010000157">
    <property type="protein sequence ID" value="CAD8211739.1"/>
    <property type="molecule type" value="Genomic_DNA"/>
</dbReference>
<dbReference type="InterPro" id="IPR051438">
    <property type="entry name" value="RNF_E3_ubiq-protein_ligase"/>
</dbReference>
<keyword evidence="3" id="KW-0862">Zinc</keyword>
<name>A0A8S1YD99_PAROT</name>
<evidence type="ECO:0000259" key="6">
    <source>
        <dbReference type="PROSITE" id="PS50089"/>
    </source>
</evidence>
<evidence type="ECO:0000256" key="5">
    <source>
        <dbReference type="SAM" id="MobiDB-lite"/>
    </source>
</evidence>